<dbReference type="GeneTree" id="ENSGT00940000167467"/>
<keyword evidence="2" id="KW-1185">Reference proteome</keyword>
<evidence type="ECO:0000313" key="1">
    <source>
        <dbReference type="Ensembl" id="ENSOMYP00000024092.2"/>
    </source>
</evidence>
<sequence length="393" mass="44620">MQYLQYLNVSSSSLLTSVSANPSSNFLPGYSIALNFHIMATEHRKGYRCDLILEPSQYSTVPPPTEEGKAKVSVKLQPEVFNPFILSPLPEQTIRDVLVDWVRNKPLLSPTAARGMVITGITHEVAYCYRLETFTEHRSVCLRFEPQCKTSKAPVSPKPAGEVQEPQPWKVPVTPAKMFHNQVLNYRLIHTDRVTGCSYCQEHKWVMCKACCASTRVRCPVCHGRGRGTKKPCRECKGEKMVPCMSCMSLGRVCCEMCVGNGQLCYFKELRVDYHCHLDRYLLGVPGGIPEERISHAIGEILHNGLGQKVCPISTFSVEEVNAASQRMVRSSHSSWPQCRIIQQRHLLRAVPVTQVQYRWKDTSGSVFIFGVDHSIYWPDYPERRIRLCCPWL</sequence>
<reference evidence="1" key="1">
    <citation type="submission" date="2020-07" db="EMBL/GenBank/DDBJ databases">
        <title>A long reads based de novo assembly of the rainbow trout Arlee double haploid line genome.</title>
        <authorList>
            <person name="Gao G."/>
            <person name="Palti Y."/>
        </authorList>
    </citation>
    <scope>NUCLEOTIDE SEQUENCE [LARGE SCALE GENOMIC DNA]</scope>
</reference>
<dbReference type="PANTHER" id="PTHR48465">
    <property type="entry name" value="PROTEIN SSUH2 HOMOLOG"/>
    <property type="match status" value="1"/>
</dbReference>
<evidence type="ECO:0000313" key="2">
    <source>
        <dbReference type="Proteomes" id="UP000694395"/>
    </source>
</evidence>
<dbReference type="InterPro" id="IPR052789">
    <property type="entry name" value="SSUH2_homolog"/>
</dbReference>
<proteinExistence type="predicted"/>
<dbReference type="PANTHER" id="PTHR48465:SF1">
    <property type="entry name" value="PROTEIN SSUH2 HOMOLOG"/>
    <property type="match status" value="1"/>
</dbReference>
<dbReference type="Ensembl" id="ENSOMYT00000026379.2">
    <property type="protein sequence ID" value="ENSOMYP00000024092.2"/>
    <property type="gene ID" value="ENSOMYG00000011465.2"/>
</dbReference>
<accession>A0A8C7PL14</accession>
<protein>
    <recommendedName>
        <fullName evidence="3">Protein SSUH2 homolog</fullName>
    </recommendedName>
</protein>
<name>A0A8C7PL14_ONCMY</name>
<organism evidence="1 2">
    <name type="scientific">Oncorhynchus mykiss</name>
    <name type="common">Rainbow trout</name>
    <name type="synonym">Salmo gairdneri</name>
    <dbReference type="NCBI Taxonomy" id="8022"/>
    <lineage>
        <taxon>Eukaryota</taxon>
        <taxon>Metazoa</taxon>
        <taxon>Chordata</taxon>
        <taxon>Craniata</taxon>
        <taxon>Vertebrata</taxon>
        <taxon>Euteleostomi</taxon>
        <taxon>Actinopterygii</taxon>
        <taxon>Neopterygii</taxon>
        <taxon>Teleostei</taxon>
        <taxon>Protacanthopterygii</taxon>
        <taxon>Salmoniformes</taxon>
        <taxon>Salmonidae</taxon>
        <taxon>Salmoninae</taxon>
        <taxon>Oncorhynchus</taxon>
    </lineage>
</organism>
<evidence type="ECO:0008006" key="3">
    <source>
        <dbReference type="Google" id="ProtNLM"/>
    </source>
</evidence>
<reference evidence="1" key="2">
    <citation type="submission" date="2025-08" db="UniProtKB">
        <authorList>
            <consortium name="Ensembl"/>
        </authorList>
    </citation>
    <scope>IDENTIFICATION</scope>
</reference>
<dbReference type="AlphaFoldDB" id="A0A8C7PL14"/>
<dbReference type="Proteomes" id="UP000694395">
    <property type="component" value="Chromosome 21"/>
</dbReference>
<reference evidence="1" key="3">
    <citation type="submission" date="2025-09" db="UniProtKB">
        <authorList>
            <consortium name="Ensembl"/>
        </authorList>
    </citation>
    <scope>IDENTIFICATION</scope>
</reference>